<dbReference type="FunFam" id="3.20.20.100:FF:000015">
    <property type="entry name" value="Oxidoreductase, aldo/keto reductase family"/>
    <property type="match status" value="1"/>
</dbReference>
<evidence type="ECO:0000256" key="5">
    <source>
        <dbReference type="PIRSR" id="PIRSR000097-3"/>
    </source>
</evidence>
<dbReference type="AlphaFoldDB" id="A0A4Y7PVL6"/>
<dbReference type="InterPro" id="IPR023210">
    <property type="entry name" value="NADP_OxRdtase_dom"/>
</dbReference>
<dbReference type="InterPro" id="IPR020471">
    <property type="entry name" value="AKR"/>
</dbReference>
<evidence type="ECO:0000256" key="2">
    <source>
        <dbReference type="ARBA" id="ARBA00023002"/>
    </source>
</evidence>
<dbReference type="VEuPathDB" id="FungiDB:BD410DRAFT_752542"/>
<evidence type="ECO:0000313" key="8">
    <source>
        <dbReference type="EMBL" id="TDL19111.1"/>
    </source>
</evidence>
<dbReference type="PANTHER" id="PTHR43827:SF13">
    <property type="entry name" value="ALDO_KETO REDUCTASE FAMILY PROTEIN"/>
    <property type="match status" value="1"/>
</dbReference>
<dbReference type="Proteomes" id="UP000294933">
    <property type="component" value="Unassembled WGS sequence"/>
</dbReference>
<dbReference type="InterPro" id="IPR018170">
    <property type="entry name" value="Aldo/ket_reductase_CS"/>
</dbReference>
<dbReference type="PROSITE" id="PS00798">
    <property type="entry name" value="ALDOKETO_REDUCTASE_1"/>
    <property type="match status" value="1"/>
</dbReference>
<dbReference type="PRINTS" id="PR00069">
    <property type="entry name" value="ALDKETRDTASE"/>
</dbReference>
<name>A0A4Y7PVL6_9AGAM</name>
<comment type="similarity">
    <text evidence="1">Belongs to the aldo/keto reductase family.</text>
</comment>
<dbReference type="OrthoDB" id="416253at2759"/>
<dbReference type="InterPro" id="IPR036812">
    <property type="entry name" value="NAD(P)_OxRdtase_dom_sf"/>
</dbReference>
<reference evidence="8 9" key="1">
    <citation type="submission" date="2018-06" db="EMBL/GenBank/DDBJ databases">
        <title>A transcriptomic atlas of mushroom development highlights an independent origin of complex multicellularity.</title>
        <authorList>
            <consortium name="DOE Joint Genome Institute"/>
            <person name="Krizsan K."/>
            <person name="Almasi E."/>
            <person name="Merenyi Z."/>
            <person name="Sahu N."/>
            <person name="Viragh M."/>
            <person name="Koszo T."/>
            <person name="Mondo S."/>
            <person name="Kiss B."/>
            <person name="Balint B."/>
            <person name="Kues U."/>
            <person name="Barry K."/>
            <person name="Hegedus J.C."/>
            <person name="Henrissat B."/>
            <person name="Johnson J."/>
            <person name="Lipzen A."/>
            <person name="Ohm R."/>
            <person name="Nagy I."/>
            <person name="Pangilinan J."/>
            <person name="Yan J."/>
            <person name="Xiong Y."/>
            <person name="Grigoriev I.V."/>
            <person name="Hibbett D.S."/>
            <person name="Nagy L.G."/>
        </authorList>
    </citation>
    <scope>NUCLEOTIDE SEQUENCE [LARGE SCALE GENOMIC DNA]</scope>
    <source>
        <strain evidence="8 9">SZMC22713</strain>
    </source>
</reference>
<proteinExistence type="inferred from homology"/>
<dbReference type="Gene3D" id="3.20.20.100">
    <property type="entry name" value="NADP-dependent oxidoreductase domain"/>
    <property type="match status" value="1"/>
</dbReference>
<feature type="site" description="Lowers pKa of active site Tyr" evidence="5">
    <location>
        <position position="77"/>
    </location>
</feature>
<dbReference type="CDD" id="cd19071">
    <property type="entry name" value="AKR_AKR1-5-like"/>
    <property type="match status" value="1"/>
</dbReference>
<feature type="compositionally biased region" description="Basic and acidic residues" evidence="6">
    <location>
        <begin position="256"/>
        <end position="265"/>
    </location>
</feature>
<dbReference type="PANTHER" id="PTHR43827">
    <property type="entry name" value="2,5-DIKETO-D-GLUCONIC ACID REDUCTASE"/>
    <property type="match status" value="1"/>
</dbReference>
<evidence type="ECO:0000256" key="4">
    <source>
        <dbReference type="PIRSR" id="PIRSR000097-2"/>
    </source>
</evidence>
<dbReference type="EMBL" id="ML170200">
    <property type="protein sequence ID" value="TDL19111.1"/>
    <property type="molecule type" value="Genomic_DNA"/>
</dbReference>
<organism evidence="8 9">
    <name type="scientific">Rickenella mellea</name>
    <dbReference type="NCBI Taxonomy" id="50990"/>
    <lineage>
        <taxon>Eukaryota</taxon>
        <taxon>Fungi</taxon>
        <taxon>Dikarya</taxon>
        <taxon>Basidiomycota</taxon>
        <taxon>Agaricomycotina</taxon>
        <taxon>Agaricomycetes</taxon>
        <taxon>Hymenochaetales</taxon>
        <taxon>Rickenellaceae</taxon>
        <taxon>Rickenella</taxon>
    </lineage>
</organism>
<sequence>MARLVLSSTVKLSSGFEMPLLGLGVFQNYDCFTACVAALKHGYRHIDTAQVYRNEAEVGRAVRESGVPREEIFITTKIIQGSFGYQSTLATVEESLKKLGLSYIDLYLIHSPLSAKEKRVETYKALLEKKAEGKIRSVGVSNYGVKHLEEIRNAGFETPTVNQIELHPFCQQKEIVAYDDKHGIVTQAYCPLVRGAFGNPVLQEVSKRVGKDPAQVLIRWSLQRGFVPLPKSSKPERVISNADVYDFELSEEDMAKLDGQDRGKEGAISWNPVDAD</sequence>
<accession>A0A4Y7PVL6</accession>
<feature type="domain" description="NADP-dependent oxidoreductase" evidence="7">
    <location>
        <begin position="34"/>
        <end position="259"/>
    </location>
</feature>
<feature type="binding site" evidence="4">
    <location>
        <position position="110"/>
    </location>
    <ligand>
        <name>substrate</name>
    </ligand>
</feature>
<keyword evidence="9" id="KW-1185">Reference proteome</keyword>
<protein>
    <submittedName>
        <fullName evidence="8">Aldo/keto reductase</fullName>
    </submittedName>
</protein>
<dbReference type="SUPFAM" id="SSF51430">
    <property type="entry name" value="NAD(P)-linked oxidoreductase"/>
    <property type="match status" value="1"/>
</dbReference>
<dbReference type="Pfam" id="PF00248">
    <property type="entry name" value="Aldo_ket_red"/>
    <property type="match status" value="1"/>
</dbReference>
<evidence type="ECO:0000256" key="1">
    <source>
        <dbReference type="ARBA" id="ARBA00007905"/>
    </source>
</evidence>
<keyword evidence="2" id="KW-0560">Oxidoreductase</keyword>
<dbReference type="PIRSF" id="PIRSF000097">
    <property type="entry name" value="AKR"/>
    <property type="match status" value="1"/>
</dbReference>
<evidence type="ECO:0000256" key="6">
    <source>
        <dbReference type="SAM" id="MobiDB-lite"/>
    </source>
</evidence>
<feature type="active site" description="Proton donor" evidence="3">
    <location>
        <position position="52"/>
    </location>
</feature>
<evidence type="ECO:0000256" key="3">
    <source>
        <dbReference type="PIRSR" id="PIRSR000097-1"/>
    </source>
</evidence>
<dbReference type="STRING" id="50990.A0A4Y7PVL6"/>
<dbReference type="GO" id="GO:0016491">
    <property type="term" value="F:oxidoreductase activity"/>
    <property type="evidence" value="ECO:0007669"/>
    <property type="project" value="UniProtKB-KW"/>
</dbReference>
<feature type="region of interest" description="Disordered" evidence="6">
    <location>
        <begin position="256"/>
        <end position="276"/>
    </location>
</feature>
<gene>
    <name evidence="8" type="ORF">BD410DRAFT_752542</name>
</gene>
<evidence type="ECO:0000259" key="7">
    <source>
        <dbReference type="Pfam" id="PF00248"/>
    </source>
</evidence>
<evidence type="ECO:0000313" key="9">
    <source>
        <dbReference type="Proteomes" id="UP000294933"/>
    </source>
</evidence>
<dbReference type="PROSITE" id="PS00062">
    <property type="entry name" value="ALDOKETO_REDUCTASE_2"/>
    <property type="match status" value="1"/>
</dbReference>